<dbReference type="SUPFAM" id="SSF54637">
    <property type="entry name" value="Thioesterase/thiol ester dehydrase-isomerase"/>
    <property type="match status" value="1"/>
</dbReference>
<dbReference type="Pfam" id="PF01575">
    <property type="entry name" value="MaoC_dehydratas"/>
    <property type="match status" value="1"/>
</dbReference>
<dbReference type="Proteomes" id="UP000035762">
    <property type="component" value="Unassembled WGS sequence"/>
</dbReference>
<evidence type="ECO:0000313" key="3">
    <source>
        <dbReference type="Proteomes" id="UP000035762"/>
    </source>
</evidence>
<sequence>MVCKDGAASAAPSCYVVPMPDKSLAPMTNRYLDDLAVGDHWVGHPIPVEQDAAIAFARQYDPQPMHTDPAVAAQGRFSGVIASGWYVAALVMRDYIETNPWGGTQALGIGVDELRWLYPVRPGDVLTARREIVELKVSRSKPDRGTVRVRTSVSNQDGRAVMALSTLIQLPTRPAQDR</sequence>
<dbReference type="InterPro" id="IPR029069">
    <property type="entry name" value="HotDog_dom_sf"/>
</dbReference>
<accession>A0A090MRH8</accession>
<dbReference type="InterPro" id="IPR052342">
    <property type="entry name" value="MCH/BMMD"/>
</dbReference>
<feature type="domain" description="MaoC-like" evidence="1">
    <location>
        <begin position="44"/>
        <end position="151"/>
    </location>
</feature>
<dbReference type="EMBL" id="CCAZ020000002">
    <property type="protein sequence ID" value="CEG09985.1"/>
    <property type="molecule type" value="Genomic_DNA"/>
</dbReference>
<protein>
    <submittedName>
        <fullName evidence="2">Bifunctional aldehyde dehydrogenase/enoyl-CoA hydratase</fullName>
    </submittedName>
</protein>
<keyword evidence="3" id="KW-1185">Reference proteome</keyword>
<organism evidence="2 3">
    <name type="scientific">Afipia felis</name>
    <name type="common">Cat scratch disease bacillus</name>
    <dbReference type="NCBI Taxonomy" id="1035"/>
    <lineage>
        <taxon>Bacteria</taxon>
        <taxon>Pseudomonadati</taxon>
        <taxon>Pseudomonadota</taxon>
        <taxon>Alphaproteobacteria</taxon>
        <taxon>Hyphomicrobiales</taxon>
        <taxon>Nitrobacteraceae</taxon>
        <taxon>Afipia</taxon>
    </lineage>
</organism>
<evidence type="ECO:0000313" key="2">
    <source>
        <dbReference type="EMBL" id="CEG09985.1"/>
    </source>
</evidence>
<evidence type="ECO:0000259" key="1">
    <source>
        <dbReference type="Pfam" id="PF01575"/>
    </source>
</evidence>
<proteinExistence type="predicted"/>
<dbReference type="PANTHER" id="PTHR43664">
    <property type="entry name" value="MONOAMINE OXIDASE-RELATED"/>
    <property type="match status" value="1"/>
</dbReference>
<comment type="caution">
    <text evidence="2">The sequence shown here is derived from an EMBL/GenBank/DDBJ whole genome shotgun (WGS) entry which is preliminary data.</text>
</comment>
<dbReference type="AlphaFoldDB" id="A0A090MRH8"/>
<gene>
    <name evidence="2" type="ORF">BN961_03417</name>
</gene>
<dbReference type="PANTHER" id="PTHR43664:SF1">
    <property type="entry name" value="BETA-METHYLMALYL-COA DEHYDRATASE"/>
    <property type="match status" value="1"/>
</dbReference>
<reference evidence="2 3" key="1">
    <citation type="journal article" date="2014" name="Genome Announc.">
        <title>Genome Sequence of Afipia felis Strain 76713, Isolated in Hospital Water Using an Amoeba Co-Culture Procedure.</title>
        <authorList>
            <person name="Benamar S."/>
            <person name="La Scola B."/>
            <person name="Croce O."/>
        </authorList>
    </citation>
    <scope>NUCLEOTIDE SEQUENCE [LARGE SCALE GENOMIC DNA]</scope>
    <source>
        <strain evidence="2 3">76713</strain>
    </source>
</reference>
<name>A0A090MRH8_AFIFE</name>
<dbReference type="STRING" id="1035.BN961_03417"/>
<dbReference type="Gene3D" id="3.10.129.10">
    <property type="entry name" value="Hotdog Thioesterase"/>
    <property type="match status" value="1"/>
</dbReference>
<dbReference type="InterPro" id="IPR002539">
    <property type="entry name" value="MaoC-like_dom"/>
</dbReference>